<dbReference type="InterPro" id="IPR011333">
    <property type="entry name" value="SKP1/BTB/POZ_sf"/>
</dbReference>
<evidence type="ECO:0000259" key="3">
    <source>
        <dbReference type="PROSITE" id="PS50097"/>
    </source>
</evidence>
<dbReference type="Pfam" id="PF00651">
    <property type="entry name" value="BTB"/>
    <property type="match status" value="1"/>
</dbReference>
<dbReference type="PANTHER" id="PTHR24412">
    <property type="entry name" value="KELCH PROTEIN"/>
    <property type="match status" value="1"/>
</dbReference>
<dbReference type="Proteomes" id="UP001148018">
    <property type="component" value="Unassembled WGS sequence"/>
</dbReference>
<evidence type="ECO:0000256" key="2">
    <source>
        <dbReference type="ARBA" id="ARBA00022737"/>
    </source>
</evidence>
<dbReference type="InterPro" id="IPR011705">
    <property type="entry name" value="BACK"/>
</dbReference>
<dbReference type="InterPro" id="IPR006652">
    <property type="entry name" value="Kelch_1"/>
</dbReference>
<dbReference type="SMART" id="SM00225">
    <property type="entry name" value="BTB"/>
    <property type="match status" value="1"/>
</dbReference>
<evidence type="ECO:0000313" key="5">
    <source>
        <dbReference type="Proteomes" id="UP001148018"/>
    </source>
</evidence>
<dbReference type="SUPFAM" id="SSF54695">
    <property type="entry name" value="POZ domain"/>
    <property type="match status" value="1"/>
</dbReference>
<dbReference type="InterPro" id="IPR015915">
    <property type="entry name" value="Kelch-typ_b-propeller"/>
</dbReference>
<gene>
    <name evidence="4" type="ORF">NHX12_007689</name>
</gene>
<dbReference type="PROSITE" id="PS50097">
    <property type="entry name" value="BTB"/>
    <property type="match status" value="1"/>
</dbReference>
<organism evidence="4 5">
    <name type="scientific">Muraenolepis orangiensis</name>
    <name type="common">Patagonian moray cod</name>
    <dbReference type="NCBI Taxonomy" id="630683"/>
    <lineage>
        <taxon>Eukaryota</taxon>
        <taxon>Metazoa</taxon>
        <taxon>Chordata</taxon>
        <taxon>Craniata</taxon>
        <taxon>Vertebrata</taxon>
        <taxon>Euteleostomi</taxon>
        <taxon>Actinopterygii</taxon>
        <taxon>Neopterygii</taxon>
        <taxon>Teleostei</taxon>
        <taxon>Neoteleostei</taxon>
        <taxon>Acanthomorphata</taxon>
        <taxon>Zeiogadaria</taxon>
        <taxon>Gadariae</taxon>
        <taxon>Gadiformes</taxon>
        <taxon>Muraenolepidoidei</taxon>
        <taxon>Muraenolepididae</taxon>
        <taxon>Muraenolepis</taxon>
    </lineage>
</organism>
<keyword evidence="2" id="KW-0677">Repeat</keyword>
<dbReference type="PIRSF" id="PIRSF037037">
    <property type="entry name" value="Kelch-like_protein_gigaxonin"/>
    <property type="match status" value="1"/>
</dbReference>
<dbReference type="SMART" id="SM00875">
    <property type="entry name" value="BACK"/>
    <property type="match status" value="1"/>
</dbReference>
<comment type="caution">
    <text evidence="4">The sequence shown here is derived from an EMBL/GenBank/DDBJ whole genome shotgun (WGS) entry which is preliminary data.</text>
</comment>
<dbReference type="Gene3D" id="3.30.710.10">
    <property type="entry name" value="Potassium Channel Kv1.1, Chain A"/>
    <property type="match status" value="1"/>
</dbReference>
<dbReference type="SUPFAM" id="SSF117281">
    <property type="entry name" value="Kelch motif"/>
    <property type="match status" value="1"/>
</dbReference>
<dbReference type="Pfam" id="PF24681">
    <property type="entry name" value="Kelch_KLHDC2_KLHL20_DRC7"/>
    <property type="match status" value="1"/>
</dbReference>
<feature type="domain" description="BTB" evidence="3">
    <location>
        <begin position="37"/>
        <end position="113"/>
    </location>
</feature>
<evidence type="ECO:0000313" key="4">
    <source>
        <dbReference type="EMBL" id="KAJ3592562.1"/>
    </source>
</evidence>
<dbReference type="OrthoDB" id="7956040at2759"/>
<dbReference type="Gene3D" id="2.120.10.80">
    <property type="entry name" value="Kelch-type beta propeller"/>
    <property type="match status" value="2"/>
</dbReference>
<dbReference type="SMART" id="SM00612">
    <property type="entry name" value="Kelch"/>
    <property type="match status" value="6"/>
</dbReference>
<accession>A0A9Q0DTY7</accession>
<dbReference type="Pfam" id="PF07707">
    <property type="entry name" value="BACK"/>
    <property type="match status" value="1"/>
</dbReference>
<dbReference type="PANTHER" id="PTHR24412:SF304">
    <property type="entry name" value="KELCH-LIKE PROTEIN 23"/>
    <property type="match status" value="1"/>
</dbReference>
<sequence>MSDTPTTDLYTYEYNDCDHPSEVLDALCQFYAGGVFTDVSLRGGGSGSSSSAGRVFRCHRAVLSARSPYFRAMFTADMLERTADGPVTLAGVECEVLAALLRYAYTARLRITERNVQSLLEAADRMQFAAVKRACEDFLVRFLDVANCLGMRAFAQRHACGALEREARRLMLGTSKELLQQEEFLELRTGDVRSLLETWAGDGDDDKEVAVLAVVRWVTHDLDNRLGHARDLLHSVRLDPDDAALSAALLSVLRHSSEDDEVGIPSMVVHAAARVSPLPAHEDTKVCSGKGETVVAAAVQQVVRSTAGGKKPSPSMYSVGGYYWHPLAEVHIWDPWSDAWTQGADMPGHTRESYSVALLGANVYLTGGYRTHTVEAVEAVSVYDCDADAWTEGCPMLTARYYHCSVALGGCVYAVGGYRSGAPEQRAERYDPLKKKWFPVANMIQGVGNASACVVRDRIYVTGGHYGNRGSCTYEHIQVYTVDTDEWSIITANPHPEYGLSSVSLHNKVYLVGGQTAAVHCYDPETDSWSALAEMRERRMECGSAVIRGCIYVTGGYSYNKGTYLQSMEKYDPRLDTWEVVGSLPGPARSHGCVCVHGVS</sequence>
<dbReference type="Gene3D" id="1.25.40.420">
    <property type="match status" value="1"/>
</dbReference>
<evidence type="ECO:0000256" key="1">
    <source>
        <dbReference type="ARBA" id="ARBA00022441"/>
    </source>
</evidence>
<name>A0A9Q0DTY7_9TELE</name>
<protein>
    <recommendedName>
        <fullName evidence="3">BTB domain-containing protein</fullName>
    </recommendedName>
</protein>
<keyword evidence="1" id="KW-0880">Kelch repeat</keyword>
<dbReference type="AlphaFoldDB" id="A0A9Q0DTY7"/>
<keyword evidence="5" id="KW-1185">Reference proteome</keyword>
<dbReference type="EMBL" id="JANIIK010000113">
    <property type="protein sequence ID" value="KAJ3592562.1"/>
    <property type="molecule type" value="Genomic_DNA"/>
</dbReference>
<dbReference type="InterPro" id="IPR017096">
    <property type="entry name" value="BTB-kelch_protein"/>
</dbReference>
<proteinExistence type="predicted"/>
<dbReference type="InterPro" id="IPR000210">
    <property type="entry name" value="BTB/POZ_dom"/>
</dbReference>
<reference evidence="4" key="1">
    <citation type="submission" date="2022-07" db="EMBL/GenBank/DDBJ databases">
        <title>Chromosome-level genome of Muraenolepis orangiensis.</title>
        <authorList>
            <person name="Kim J."/>
        </authorList>
    </citation>
    <scope>NUCLEOTIDE SEQUENCE</scope>
    <source>
        <strain evidence="4">KU_S4_2022</strain>
        <tissue evidence="4">Muscle</tissue>
    </source>
</reference>